<reference evidence="6" key="2">
    <citation type="submission" date="2025-08" db="UniProtKB">
        <authorList>
            <consortium name="Ensembl"/>
        </authorList>
    </citation>
    <scope>IDENTIFICATION</scope>
</reference>
<dbReference type="PANTHER" id="PTHR16186:SF10">
    <property type="entry name" value="SIGNAL-TRANSDUCING ADAPTOR PROTEIN 1"/>
    <property type="match status" value="1"/>
</dbReference>
<feature type="domain" description="SH2" evidence="4">
    <location>
        <begin position="181"/>
        <end position="271"/>
    </location>
</feature>
<dbReference type="SUPFAM" id="SSF50729">
    <property type="entry name" value="PH domain-like"/>
    <property type="match status" value="1"/>
</dbReference>
<dbReference type="PROSITE" id="PS50003">
    <property type="entry name" value="PH_DOMAIN"/>
    <property type="match status" value="1"/>
</dbReference>
<dbReference type="STRING" id="62062.ENSHHUP00000075321"/>
<dbReference type="Gene3D" id="3.30.505.10">
    <property type="entry name" value="SH2 domain"/>
    <property type="match status" value="1"/>
</dbReference>
<evidence type="ECO:0000313" key="7">
    <source>
        <dbReference type="Proteomes" id="UP000314982"/>
    </source>
</evidence>
<evidence type="ECO:0000256" key="2">
    <source>
        <dbReference type="ARBA" id="ARBA00022999"/>
    </source>
</evidence>
<evidence type="ECO:0000259" key="5">
    <source>
        <dbReference type="PROSITE" id="PS50003"/>
    </source>
</evidence>
<dbReference type="InterPro" id="IPR036860">
    <property type="entry name" value="SH2_dom_sf"/>
</dbReference>
<dbReference type="PANTHER" id="PTHR16186">
    <property type="entry name" value="SIGNAL-TRANSDUCING ADAPTOR PROTEIN-RELATED"/>
    <property type="match status" value="1"/>
</dbReference>
<dbReference type="GO" id="GO:0007169">
    <property type="term" value="P:cell surface receptor protein tyrosine kinase signaling pathway"/>
    <property type="evidence" value="ECO:0007669"/>
    <property type="project" value="TreeGrafter"/>
</dbReference>
<dbReference type="AlphaFoldDB" id="A0A4W5QD98"/>
<evidence type="ECO:0000259" key="4">
    <source>
        <dbReference type="PROSITE" id="PS50001"/>
    </source>
</evidence>
<dbReference type="GeneTree" id="ENSGT00530000063841"/>
<protein>
    <recommendedName>
        <fullName evidence="8">Signal transducing adaptor family member 1</fullName>
    </recommendedName>
</protein>
<keyword evidence="7" id="KW-1185">Reference proteome</keyword>
<dbReference type="InterPro" id="IPR000980">
    <property type="entry name" value="SH2"/>
</dbReference>
<evidence type="ECO:0000256" key="1">
    <source>
        <dbReference type="ARBA" id="ARBA00022553"/>
    </source>
</evidence>
<dbReference type="GO" id="GO:0035591">
    <property type="term" value="F:signaling adaptor activity"/>
    <property type="evidence" value="ECO:0007669"/>
    <property type="project" value="InterPro"/>
</dbReference>
<dbReference type="Gene3D" id="2.30.29.30">
    <property type="entry name" value="Pleckstrin-homology domain (PH domain)/Phosphotyrosine-binding domain (PTB)"/>
    <property type="match status" value="1"/>
</dbReference>
<dbReference type="InterPro" id="IPR001849">
    <property type="entry name" value="PH_domain"/>
</dbReference>
<accession>A0A4W5QD98</accession>
<keyword evidence="2 3" id="KW-0727">SH2 domain</keyword>
<dbReference type="Proteomes" id="UP000314982">
    <property type="component" value="Unassembled WGS sequence"/>
</dbReference>
<dbReference type="GO" id="GO:0050861">
    <property type="term" value="P:positive regulation of B cell receptor signaling pathway"/>
    <property type="evidence" value="ECO:0007669"/>
    <property type="project" value="TreeGrafter"/>
</dbReference>
<organism evidence="6 7">
    <name type="scientific">Hucho hucho</name>
    <name type="common">huchen</name>
    <dbReference type="NCBI Taxonomy" id="62062"/>
    <lineage>
        <taxon>Eukaryota</taxon>
        <taxon>Metazoa</taxon>
        <taxon>Chordata</taxon>
        <taxon>Craniata</taxon>
        <taxon>Vertebrata</taxon>
        <taxon>Euteleostomi</taxon>
        <taxon>Actinopterygii</taxon>
        <taxon>Neopterygii</taxon>
        <taxon>Teleostei</taxon>
        <taxon>Protacanthopterygii</taxon>
        <taxon>Salmoniformes</taxon>
        <taxon>Salmonidae</taxon>
        <taxon>Salmoninae</taxon>
        <taxon>Hucho</taxon>
    </lineage>
</organism>
<evidence type="ECO:0000313" key="6">
    <source>
        <dbReference type="Ensembl" id="ENSHHUP00000075321.1"/>
    </source>
</evidence>
<dbReference type="SUPFAM" id="SSF55550">
    <property type="entry name" value="SH2 domain"/>
    <property type="match status" value="1"/>
</dbReference>
<feature type="domain" description="PH" evidence="5">
    <location>
        <begin position="19"/>
        <end position="116"/>
    </location>
</feature>
<name>A0A4W5QD98_9TELE</name>
<dbReference type="PROSITE" id="PS50001">
    <property type="entry name" value="SH2"/>
    <property type="match status" value="1"/>
</dbReference>
<proteinExistence type="predicted"/>
<keyword evidence="1" id="KW-0597">Phosphoprotein</keyword>
<dbReference type="GO" id="GO:0019901">
    <property type="term" value="F:protein kinase binding"/>
    <property type="evidence" value="ECO:0007669"/>
    <property type="project" value="TreeGrafter"/>
</dbReference>
<dbReference type="Pfam" id="PF00017">
    <property type="entry name" value="SH2"/>
    <property type="match status" value="1"/>
</dbReference>
<reference evidence="6" key="3">
    <citation type="submission" date="2025-09" db="UniProtKB">
        <authorList>
            <consortium name="Ensembl"/>
        </authorList>
    </citation>
    <scope>IDENTIFICATION</scope>
</reference>
<reference evidence="7" key="1">
    <citation type="submission" date="2018-06" db="EMBL/GenBank/DDBJ databases">
        <title>Genome assembly of Danube salmon.</title>
        <authorList>
            <person name="Macqueen D.J."/>
            <person name="Gundappa M.K."/>
        </authorList>
    </citation>
    <scope>NUCLEOTIDE SEQUENCE [LARGE SCALE GENOMIC DNA]</scope>
</reference>
<dbReference type="InterPro" id="IPR011993">
    <property type="entry name" value="PH-like_dom_sf"/>
</dbReference>
<evidence type="ECO:0008006" key="8">
    <source>
        <dbReference type="Google" id="ProtNLM"/>
    </source>
</evidence>
<dbReference type="InterPro" id="IPR039111">
    <property type="entry name" value="STAP1/STAP2"/>
</dbReference>
<evidence type="ECO:0000256" key="3">
    <source>
        <dbReference type="PROSITE-ProRule" id="PRU00191"/>
    </source>
</evidence>
<sequence length="372" mass="41806">MAASPVGVCKRRDTITALPLYYSGHLLKKYTGEKDFKKCYGELRGSTIFLYADQMHDTYSEKLDLQMLKSMAMDAPYQKNRSTIYTLTLSNEEVQLKVDNPDTGEEWRGFIMTVATREIPSKLQLLPGQMLRLEEVLSEEQKRQAPCSPLPTTTYPIHPSSSPGNTNDNTLSGIPLCFFPVSRQKAEKMLKENTEYGSIILRPSTDNTNYAITLRQDNPSGPVMKSYKVLSIDTGFVIELNAPVTVPSLGAVIDHFLKETEFRLHPYLVPQTYDTCIELPPEKSTLPSKTVPRARVAPMIHTQSLAGDTPPSYPIPLLPTKATEAGNEYQDADDMSIPDPKPKDLHQELRIAVQRRKEQIYTGSPFLHPTQK</sequence>
<dbReference type="Ensembl" id="ENSHHUT00000077790.1">
    <property type="protein sequence ID" value="ENSHHUP00000075321.1"/>
    <property type="gene ID" value="ENSHHUG00000044136.1"/>
</dbReference>